<reference evidence="3 5" key="2">
    <citation type="submission" date="2015-09" db="EMBL/GenBank/DDBJ databases">
        <authorList>
            <consortium name="Swine Surveillance"/>
        </authorList>
    </citation>
    <scope>NUCLEOTIDE SEQUENCE [LARGE SCALE GENOMIC DNA]</scope>
    <source>
        <strain evidence="3 5">5120</strain>
    </source>
</reference>
<dbReference type="RefSeq" id="WP_058242518.1">
    <property type="nucleotide sequence ID" value="NZ_CYSB01000026.1"/>
</dbReference>
<proteinExistence type="predicted"/>
<dbReference type="Proteomes" id="UP000051887">
    <property type="component" value="Unassembled WGS sequence"/>
</dbReference>
<evidence type="ECO:0000256" key="1">
    <source>
        <dbReference type="SAM" id="Phobius"/>
    </source>
</evidence>
<dbReference type="EMBL" id="CYSB01000026">
    <property type="protein sequence ID" value="CUH66410.1"/>
    <property type="molecule type" value="Genomic_DNA"/>
</dbReference>
<evidence type="ECO:0000313" key="5">
    <source>
        <dbReference type="Proteomes" id="UP000051887"/>
    </source>
</evidence>
<keyword evidence="1" id="KW-0472">Membrane</keyword>
<evidence type="ECO:0008006" key="6">
    <source>
        <dbReference type="Google" id="ProtNLM"/>
    </source>
</evidence>
<keyword evidence="4" id="KW-1185">Reference proteome</keyword>
<keyword evidence="1" id="KW-0812">Transmembrane</keyword>
<organism evidence="3 5">
    <name type="scientific">Thalassovita autumnalis</name>
    <dbReference type="NCBI Taxonomy" id="2072972"/>
    <lineage>
        <taxon>Bacteria</taxon>
        <taxon>Pseudomonadati</taxon>
        <taxon>Pseudomonadota</taxon>
        <taxon>Alphaproteobacteria</taxon>
        <taxon>Rhodobacterales</taxon>
        <taxon>Roseobacteraceae</taxon>
        <taxon>Thalassovita</taxon>
    </lineage>
</organism>
<keyword evidence="1" id="KW-1133">Transmembrane helix</keyword>
<gene>
    <name evidence="2" type="ORF">TL5118_01743</name>
    <name evidence="3" type="ORF">TL5120_00976</name>
</gene>
<dbReference type="AlphaFoldDB" id="A0A0N7LVI7"/>
<feature type="transmembrane region" description="Helical" evidence="1">
    <location>
        <begin position="20"/>
        <end position="37"/>
    </location>
</feature>
<evidence type="ECO:0000313" key="4">
    <source>
        <dbReference type="Proteomes" id="UP000051086"/>
    </source>
</evidence>
<protein>
    <recommendedName>
        <fullName evidence="6">DUF998 domain-containing protein</fullName>
    </recommendedName>
</protein>
<feature type="transmembrane region" description="Helical" evidence="1">
    <location>
        <begin position="121"/>
        <end position="142"/>
    </location>
</feature>
<evidence type="ECO:0000313" key="2">
    <source>
        <dbReference type="EMBL" id="CUH66410.1"/>
    </source>
</evidence>
<name>A0A0N7LVI7_9RHOB</name>
<feature type="transmembrane region" description="Helical" evidence="1">
    <location>
        <begin position="82"/>
        <end position="101"/>
    </location>
</feature>
<accession>A0A0N7LVI7</accession>
<evidence type="ECO:0000313" key="3">
    <source>
        <dbReference type="EMBL" id="CUH71190.1"/>
    </source>
</evidence>
<sequence>MPNDLTLELLQAHHRCRQTLGYLGLALPMLLVFGGIMSDVGVLPSVSDYYHSALRDLLVGALFATGIVLCTQVRPLRLASSAGSALVPVAGMAALGVALFPNESGAGTHSLTRTLIGVKPAAMGHYLSAILFLAGLAYLCLIRFPIGAPAWASLLFRSCGWLILCGGVLATLASITKLIGPEAAQQFVLRHNLVFWIEAMGIWAFGLSWLVKDHCDMATLQASRADQSSRHFRSRWEPSQKGLFPD</sequence>
<feature type="transmembrane region" description="Helical" evidence="1">
    <location>
        <begin position="193"/>
        <end position="211"/>
    </location>
</feature>
<dbReference type="OrthoDB" id="9803163at2"/>
<dbReference type="Proteomes" id="UP000051086">
    <property type="component" value="Unassembled WGS sequence"/>
</dbReference>
<dbReference type="EMBL" id="CYSC01000017">
    <property type="protein sequence ID" value="CUH71190.1"/>
    <property type="molecule type" value="Genomic_DNA"/>
</dbReference>
<reference evidence="2 4" key="1">
    <citation type="submission" date="2015-09" db="EMBL/GenBank/DDBJ databases">
        <authorList>
            <person name="Rodrigo-Torres L."/>
            <person name="Arahal D.R."/>
        </authorList>
    </citation>
    <scope>NUCLEOTIDE SEQUENCE [LARGE SCALE GENOMIC DNA]</scope>
    <source>
        <strain evidence="2 4">CECT 5118</strain>
    </source>
</reference>
<feature type="transmembrane region" description="Helical" evidence="1">
    <location>
        <begin position="49"/>
        <end position="70"/>
    </location>
</feature>
<feature type="transmembrane region" description="Helical" evidence="1">
    <location>
        <begin position="154"/>
        <end position="173"/>
    </location>
</feature>